<reference evidence="2" key="1">
    <citation type="submission" date="2022-10" db="EMBL/GenBank/DDBJ databases">
        <title>Tapping the CABI collections for fungal endophytes: first genome assemblies for Collariella, Neodidymelliopsis, Ascochyta clinopodiicola, Didymella pomorum, Didymosphaeria variabile, Neocosmospora piperis and Neocucurbitaria cava.</title>
        <authorList>
            <person name="Hill R."/>
        </authorList>
    </citation>
    <scope>NUCLEOTIDE SEQUENCE</scope>
    <source>
        <strain evidence="2">IMI 355082</strain>
    </source>
</reference>
<feature type="compositionally biased region" description="Polar residues" evidence="1">
    <location>
        <begin position="401"/>
        <end position="411"/>
    </location>
</feature>
<dbReference type="EMBL" id="JAPEVB010000004">
    <property type="protein sequence ID" value="KAJ4389636.1"/>
    <property type="molecule type" value="Genomic_DNA"/>
</dbReference>
<keyword evidence="3" id="KW-1185">Reference proteome</keyword>
<name>A0A9W8YS23_9PEZI</name>
<sequence>MLPKVEDVHLLEFQDRVSKPWQPLLQITPPYPQAGLNIKLEDGCHMTNDASNRLSGDSRPINFTQGAIWNAGDDCRAPMFSNSFDIRNSYIPSRTVSTSTNNLDQADCSAHQVYRDESRTDSSLWPTELDDSQLRYWQSQTTALEAWSDSTQVNQFHWADHVPVYTTPGTSIPYVYSNGGFKQSENSQLPYDHLISPRAAQHLDVQHHPHRSYLARLMQEPEAFEAVFAEPAISDLVSASDRLRAYLDSISGNYETINEAAPDLLLQQWPNQRPPQAVFTGDPEATSVAPGPSISPHWSDLLSVPTNIHTISEKEDLPDEVTVKLESQAEEKMVRRPATAQPTYKCTAGEVQKNFAHEQAQSSFFPGLPFHQSTGSGPGWPIHPGHDPDLLSVCQSSRQTTLEAANETSGTKVKPRKPFGEDKRQETSRTRDIGACVRCKMQRVRCRPNPGNPDGPCIPCLKVASNPSKKVIHHIGCHRYRLQEITIFRTSPTPVNPKRWQNAQVRDVLTYGEPFFVKLKQGFRKPFVIRVSAFIPLKDDETNRAGRDPNTGEEYNEPLGLFALKHAHDVIDDYRAYIKETWYREFADKCAKPENPQCEAEEFVADVYRMGLSHLDHLPSGPNWDLYRSPADWDPRTVSERSFMQGALMMCFVLRQALGHSWIDPEGLDSTLWPRHEKFTPLKGLPGTPRMIVSQLDCIRISCVLRPLAKPLLKVLTTWIAERRHDRWLSIFYASFIFLREIALATYDAYAHAKRKKSYNPKDPKPNHYSIIAEMHESANVVLAHWHYFNCSINLETLDETARSKSPLRRLTPEQFQTMRSLWVRMRLWKAGRPQYATPDENQRDLFTNDLGFKWCHPLYFAAQMFEPIWSPLEVFMG</sequence>
<evidence type="ECO:0000313" key="2">
    <source>
        <dbReference type="EMBL" id="KAJ4389636.1"/>
    </source>
</evidence>
<feature type="region of interest" description="Disordered" evidence="1">
    <location>
        <begin position="401"/>
        <end position="427"/>
    </location>
</feature>
<dbReference type="PANTHER" id="PTHR35392:SF3">
    <property type="entry name" value="ZN(2)-C6 FUNGAL-TYPE DOMAIN-CONTAINING PROTEIN"/>
    <property type="match status" value="1"/>
</dbReference>
<dbReference type="OrthoDB" id="5362630at2759"/>
<gene>
    <name evidence="2" type="ORF">N0V93_007108</name>
</gene>
<organism evidence="2 3">
    <name type="scientific">Gnomoniopsis smithogilvyi</name>
    <dbReference type="NCBI Taxonomy" id="1191159"/>
    <lineage>
        <taxon>Eukaryota</taxon>
        <taxon>Fungi</taxon>
        <taxon>Dikarya</taxon>
        <taxon>Ascomycota</taxon>
        <taxon>Pezizomycotina</taxon>
        <taxon>Sordariomycetes</taxon>
        <taxon>Sordariomycetidae</taxon>
        <taxon>Diaporthales</taxon>
        <taxon>Gnomoniaceae</taxon>
        <taxon>Gnomoniopsis</taxon>
    </lineage>
</organism>
<protein>
    <recommendedName>
        <fullName evidence="4">Zn(2)-C6 fungal-type domain-containing protein</fullName>
    </recommendedName>
</protein>
<proteinExistence type="predicted"/>
<accession>A0A9W8YS23</accession>
<evidence type="ECO:0000256" key="1">
    <source>
        <dbReference type="SAM" id="MobiDB-lite"/>
    </source>
</evidence>
<evidence type="ECO:0000313" key="3">
    <source>
        <dbReference type="Proteomes" id="UP001140453"/>
    </source>
</evidence>
<evidence type="ECO:0008006" key="4">
    <source>
        <dbReference type="Google" id="ProtNLM"/>
    </source>
</evidence>
<dbReference type="InterPro" id="IPR052973">
    <property type="entry name" value="Fungal_sec-metab_reg_TF"/>
</dbReference>
<dbReference type="PANTHER" id="PTHR35392">
    <property type="entry name" value="ZN(II)2CYS6 TRANSCRIPTION FACTOR (EUROFUNG)-RELATED-RELATED"/>
    <property type="match status" value="1"/>
</dbReference>
<dbReference type="Proteomes" id="UP001140453">
    <property type="component" value="Unassembled WGS sequence"/>
</dbReference>
<dbReference type="AlphaFoldDB" id="A0A9W8YS23"/>
<feature type="compositionally biased region" description="Basic and acidic residues" evidence="1">
    <location>
        <begin position="418"/>
        <end position="427"/>
    </location>
</feature>
<comment type="caution">
    <text evidence="2">The sequence shown here is derived from an EMBL/GenBank/DDBJ whole genome shotgun (WGS) entry which is preliminary data.</text>
</comment>